<dbReference type="Gene3D" id="2.40.128.600">
    <property type="match status" value="1"/>
</dbReference>
<dbReference type="RefSeq" id="WP_025603962.1">
    <property type="nucleotide sequence ID" value="NZ_CP021235.1"/>
</dbReference>
<dbReference type="PANTHER" id="PTHR46825:SF15">
    <property type="entry name" value="BETA-LACTAMASE-RELATED DOMAIN-CONTAINING PROTEIN"/>
    <property type="match status" value="1"/>
</dbReference>
<evidence type="ECO:0000313" key="5">
    <source>
        <dbReference type="Proteomes" id="UP000266292"/>
    </source>
</evidence>
<keyword evidence="1" id="KW-0732">Signal</keyword>
<dbReference type="SUPFAM" id="SSF56601">
    <property type="entry name" value="beta-lactamase/transpeptidase-like"/>
    <property type="match status" value="1"/>
</dbReference>
<protein>
    <recommendedName>
        <fullName evidence="6">Serine hydrolase</fullName>
    </recommendedName>
</protein>
<evidence type="ECO:0008006" key="6">
    <source>
        <dbReference type="Google" id="ProtNLM"/>
    </source>
</evidence>
<name>A0A1X9YQK3_9BACT</name>
<evidence type="ECO:0000259" key="2">
    <source>
        <dbReference type="Pfam" id="PF00144"/>
    </source>
</evidence>
<dbReference type="STRING" id="709015.GCA_000472485_00203"/>
<feature type="domain" description="Beta-lactamase-related" evidence="2">
    <location>
        <begin position="29"/>
        <end position="369"/>
    </location>
</feature>
<sequence>MKKTALLFLLLFTRIPLHAQNDQRLRGLERQISRILEATNTPGCAIAIVEGEKVLYTQGFGYRDYENKVKADANTLFSVGSTTKAFTAALVGQLREKGLLNFEESPSKYVPALKFYNEQLNSGVLIHDLLSMRTGLALHDKAWSGDPVSDRDSLLRRIEYLEPAAPLRTKWNYSNFSYFILGTITEKITGKSWEENVANALFKPLEMHNSTFGVEGLQGKTNVSLGYVSSSNKVEKVAYYDLAAMSPAGGINSNAHDMGNWLLTWLNMGKYKGRQILPEQYVKEAISPQAVMPRGYLPDEEFPGMYSANYGYGWIISDYKGHYRVEHGGSVDGFRTSVTFFPNEKIGIVVLTNQTDYEPALLIRNTLVDKLLEVKKTDWVDLYLKSQEPSQTQTKTLETRTEVKSEATISSQQLKEFVGSYINPGYGKIRIFCEEDSLYTYFRRKKLKVAPASTNQDIFHATTTVHPYRMAMPPLQFKKDKEGRITSLSIQFESELAAIEFIKE</sequence>
<dbReference type="Proteomes" id="UP000266292">
    <property type="component" value="Chromosome"/>
</dbReference>
<evidence type="ECO:0000256" key="1">
    <source>
        <dbReference type="SAM" id="SignalP"/>
    </source>
</evidence>
<organism evidence="4 5">
    <name type="scientific">Pontibacter actiniarum</name>
    <dbReference type="NCBI Taxonomy" id="323450"/>
    <lineage>
        <taxon>Bacteria</taxon>
        <taxon>Pseudomonadati</taxon>
        <taxon>Bacteroidota</taxon>
        <taxon>Cytophagia</taxon>
        <taxon>Cytophagales</taxon>
        <taxon>Hymenobacteraceae</taxon>
        <taxon>Pontibacter</taxon>
    </lineage>
</organism>
<proteinExistence type="predicted"/>
<keyword evidence="5" id="KW-1185">Reference proteome</keyword>
<dbReference type="PANTHER" id="PTHR46825">
    <property type="entry name" value="D-ALANYL-D-ALANINE-CARBOXYPEPTIDASE/ENDOPEPTIDASE AMPH"/>
    <property type="match status" value="1"/>
</dbReference>
<dbReference type="InterPro" id="IPR001466">
    <property type="entry name" value="Beta-lactam-related"/>
</dbReference>
<dbReference type="Pfam" id="PF11954">
    <property type="entry name" value="DUF3471"/>
    <property type="match status" value="1"/>
</dbReference>
<accession>A0A1X9YQK3</accession>
<dbReference type="KEGG" id="pact:CA264_06670"/>
<dbReference type="InterPro" id="IPR050491">
    <property type="entry name" value="AmpC-like"/>
</dbReference>
<dbReference type="Pfam" id="PF00144">
    <property type="entry name" value="Beta-lactamase"/>
    <property type="match status" value="1"/>
</dbReference>
<feature type="chain" id="PRO_5010995006" description="Serine hydrolase" evidence="1">
    <location>
        <begin position="20"/>
        <end position="504"/>
    </location>
</feature>
<dbReference type="AlphaFoldDB" id="A0A1X9YQK3"/>
<dbReference type="OrthoDB" id="9793489at2"/>
<feature type="signal peptide" evidence="1">
    <location>
        <begin position="1"/>
        <end position="19"/>
    </location>
</feature>
<evidence type="ECO:0000259" key="3">
    <source>
        <dbReference type="Pfam" id="PF11954"/>
    </source>
</evidence>
<evidence type="ECO:0000313" key="4">
    <source>
        <dbReference type="EMBL" id="ARS35152.1"/>
    </source>
</evidence>
<dbReference type="InterPro" id="IPR012338">
    <property type="entry name" value="Beta-lactam/transpept-like"/>
</dbReference>
<gene>
    <name evidence="4" type="ORF">CA264_06670</name>
</gene>
<feature type="domain" description="Peptidase S12 Pab87-related C-terminal" evidence="3">
    <location>
        <begin position="405"/>
        <end position="494"/>
    </location>
</feature>
<reference evidence="5" key="1">
    <citation type="submission" date="2017-05" db="EMBL/GenBank/DDBJ databases">
        <authorList>
            <person name="Ray J."/>
            <person name="Price M."/>
            <person name="Deutschbauer A."/>
        </authorList>
    </citation>
    <scope>NUCLEOTIDE SEQUENCE [LARGE SCALE GENOMIC DNA]</scope>
    <source>
        <strain evidence="5">DSM 19842</strain>
    </source>
</reference>
<dbReference type="EMBL" id="CP021235">
    <property type="protein sequence ID" value="ARS35152.1"/>
    <property type="molecule type" value="Genomic_DNA"/>
</dbReference>
<dbReference type="InterPro" id="IPR021860">
    <property type="entry name" value="Peptidase_S12_Pab87-rel_C"/>
</dbReference>
<dbReference type="Gene3D" id="3.40.710.10">
    <property type="entry name" value="DD-peptidase/beta-lactamase superfamily"/>
    <property type="match status" value="1"/>
</dbReference>